<sequence>MAYGGFRLVIAHLGQNHLSTITLLPSCMYSGDIHAFMCHFASHTPASYGPCRRMADNIVRVTSQVLKGMADASAPASDVLHVALTAALKGLLTPLVLALRVRPTLQLLPLRVRLKAWLLPLRVH</sequence>
<accession>A0AAV9RGB3</accession>
<evidence type="ECO:0000313" key="2">
    <source>
        <dbReference type="Proteomes" id="UP001311232"/>
    </source>
</evidence>
<gene>
    <name evidence="1" type="ORF">CRENBAI_005409</name>
</gene>
<proteinExistence type="predicted"/>
<protein>
    <submittedName>
        <fullName evidence="1">Uncharacterized protein</fullName>
    </submittedName>
</protein>
<evidence type="ECO:0000313" key="1">
    <source>
        <dbReference type="EMBL" id="KAK5608051.1"/>
    </source>
</evidence>
<dbReference type="AlphaFoldDB" id="A0AAV9RGB3"/>
<name>A0AAV9RGB3_9TELE</name>
<reference evidence="1 2" key="1">
    <citation type="submission" date="2021-06" db="EMBL/GenBank/DDBJ databases">
        <authorList>
            <person name="Palmer J.M."/>
        </authorList>
    </citation>
    <scope>NUCLEOTIDE SEQUENCE [LARGE SCALE GENOMIC DNA]</scope>
    <source>
        <strain evidence="1 2">MEX-2019</strain>
        <tissue evidence="1">Muscle</tissue>
    </source>
</reference>
<organism evidence="1 2">
    <name type="scientific">Crenichthys baileyi</name>
    <name type="common">White River springfish</name>
    <dbReference type="NCBI Taxonomy" id="28760"/>
    <lineage>
        <taxon>Eukaryota</taxon>
        <taxon>Metazoa</taxon>
        <taxon>Chordata</taxon>
        <taxon>Craniata</taxon>
        <taxon>Vertebrata</taxon>
        <taxon>Euteleostomi</taxon>
        <taxon>Actinopterygii</taxon>
        <taxon>Neopterygii</taxon>
        <taxon>Teleostei</taxon>
        <taxon>Neoteleostei</taxon>
        <taxon>Acanthomorphata</taxon>
        <taxon>Ovalentaria</taxon>
        <taxon>Atherinomorphae</taxon>
        <taxon>Cyprinodontiformes</taxon>
        <taxon>Goodeidae</taxon>
        <taxon>Crenichthys</taxon>
    </lineage>
</organism>
<comment type="caution">
    <text evidence="1">The sequence shown here is derived from an EMBL/GenBank/DDBJ whole genome shotgun (WGS) entry which is preliminary data.</text>
</comment>
<keyword evidence="2" id="KW-1185">Reference proteome</keyword>
<dbReference type="EMBL" id="JAHHUM010001865">
    <property type="protein sequence ID" value="KAK5608051.1"/>
    <property type="molecule type" value="Genomic_DNA"/>
</dbReference>
<dbReference type="Proteomes" id="UP001311232">
    <property type="component" value="Unassembled WGS sequence"/>
</dbReference>